<evidence type="ECO:0000313" key="10">
    <source>
        <dbReference type="Proteomes" id="UP000066487"/>
    </source>
</evidence>
<dbReference type="GO" id="GO:0050479">
    <property type="term" value="F:glyceryl-ether monooxygenase activity"/>
    <property type="evidence" value="ECO:0007669"/>
    <property type="project" value="TreeGrafter"/>
</dbReference>
<feature type="transmembrane region" description="Helical" evidence="7">
    <location>
        <begin position="132"/>
        <end position="154"/>
    </location>
</feature>
<keyword evidence="4" id="KW-0560">Oxidoreductase</keyword>
<dbReference type="GO" id="GO:0008610">
    <property type="term" value="P:lipid biosynthetic process"/>
    <property type="evidence" value="ECO:0007669"/>
    <property type="project" value="InterPro"/>
</dbReference>
<feature type="transmembrane region" description="Helical" evidence="7">
    <location>
        <begin position="264"/>
        <end position="282"/>
    </location>
</feature>
<accession>A0A0N9VT15</accession>
<feature type="transmembrane region" description="Helical" evidence="7">
    <location>
        <begin position="294"/>
        <end position="313"/>
    </location>
</feature>
<dbReference type="InterPro" id="IPR051689">
    <property type="entry name" value="Sterol_desaturase/TMEM195"/>
</dbReference>
<feature type="transmembrane region" description="Helical" evidence="7">
    <location>
        <begin position="44"/>
        <end position="60"/>
    </location>
</feature>
<keyword evidence="5" id="KW-0443">Lipid metabolism</keyword>
<comment type="subcellular location">
    <subcellularLocation>
        <location evidence="1">Endomembrane system</location>
        <topology evidence="1">Multi-pass membrane protein</topology>
    </subcellularLocation>
</comment>
<keyword evidence="2 7" id="KW-0812">Transmembrane</keyword>
<reference evidence="9 10" key="2">
    <citation type="journal article" date="2018" name="Nature">
        <title>Mutant phenotypes for thousands of bacterial genes of unknown function.</title>
        <authorList>
            <person name="Price M.N."/>
            <person name="Wetmore K.M."/>
            <person name="Waters R.J."/>
            <person name="Callaghan M."/>
            <person name="Ray J."/>
            <person name="Liu H."/>
            <person name="Kuehl J.V."/>
            <person name="Melnyk R.A."/>
            <person name="Lamson J.S."/>
            <person name="Suh Y."/>
            <person name="Carlson H.K."/>
            <person name="Esquivel Z."/>
            <person name="Sadeeshkumar H."/>
            <person name="Chakraborty R."/>
            <person name="Zane G.M."/>
            <person name="Rubin B.E."/>
            <person name="Wall J.D."/>
            <person name="Visel A."/>
            <person name="Bristow J."/>
            <person name="Blow M.J."/>
            <person name="Arkin A.P."/>
            <person name="Deutschbauer A.M."/>
        </authorList>
    </citation>
    <scope>NUCLEOTIDE SEQUENCE [LARGE SCALE GENOMIC DNA]</scope>
    <source>
        <strain evidence="9 10">FW300-N2E3</strain>
    </source>
</reference>
<keyword evidence="6 7" id="KW-0472">Membrane</keyword>
<dbReference type="Pfam" id="PF04116">
    <property type="entry name" value="FA_hydroxylase"/>
    <property type="match status" value="1"/>
</dbReference>
<reference evidence="10" key="1">
    <citation type="submission" date="2015-09" db="EMBL/GenBank/DDBJ databases">
        <title>Whole genome sequence of Pseudomonas fluorescens FW300-N2E3.</title>
        <authorList>
            <person name="Ray J."/>
            <person name="Melnyk R."/>
            <person name="Deutschbauer A."/>
        </authorList>
    </citation>
    <scope>NUCLEOTIDE SEQUENCE [LARGE SCALE GENOMIC DNA]</scope>
    <source>
        <strain evidence="10">FW300-N2E3</strain>
    </source>
</reference>
<name>A0A0N9VT15_PSEFL</name>
<organism evidence="9 10">
    <name type="scientific">Pseudomonas fluorescens</name>
    <dbReference type="NCBI Taxonomy" id="294"/>
    <lineage>
        <taxon>Bacteria</taxon>
        <taxon>Pseudomonadati</taxon>
        <taxon>Pseudomonadota</taxon>
        <taxon>Gammaproteobacteria</taxon>
        <taxon>Pseudomonadales</taxon>
        <taxon>Pseudomonadaceae</taxon>
        <taxon>Pseudomonas</taxon>
    </lineage>
</organism>
<evidence type="ECO:0000256" key="1">
    <source>
        <dbReference type="ARBA" id="ARBA00004127"/>
    </source>
</evidence>
<dbReference type="GO" id="GO:0005506">
    <property type="term" value="F:iron ion binding"/>
    <property type="evidence" value="ECO:0007669"/>
    <property type="project" value="InterPro"/>
</dbReference>
<dbReference type="InterPro" id="IPR006694">
    <property type="entry name" value="Fatty_acid_hydroxylase"/>
</dbReference>
<evidence type="ECO:0000256" key="6">
    <source>
        <dbReference type="ARBA" id="ARBA00023136"/>
    </source>
</evidence>
<feature type="domain" description="Fatty acid hydroxylase" evidence="8">
    <location>
        <begin position="78"/>
        <end position="211"/>
    </location>
</feature>
<dbReference type="PANTHER" id="PTHR21624">
    <property type="entry name" value="STEROL DESATURASE-RELATED PROTEIN"/>
    <property type="match status" value="1"/>
</dbReference>
<feature type="transmembrane region" description="Helical" evidence="7">
    <location>
        <begin position="72"/>
        <end position="92"/>
    </location>
</feature>
<dbReference type="PANTHER" id="PTHR21624:SF1">
    <property type="entry name" value="ALKYLGLYCEROL MONOOXYGENASE"/>
    <property type="match status" value="1"/>
</dbReference>
<evidence type="ECO:0000256" key="7">
    <source>
        <dbReference type="SAM" id="Phobius"/>
    </source>
</evidence>
<dbReference type="GO" id="GO:0006643">
    <property type="term" value="P:membrane lipid metabolic process"/>
    <property type="evidence" value="ECO:0007669"/>
    <property type="project" value="TreeGrafter"/>
</dbReference>
<evidence type="ECO:0000313" key="9">
    <source>
        <dbReference type="EMBL" id="ALI01451.1"/>
    </source>
</evidence>
<evidence type="ECO:0000259" key="8">
    <source>
        <dbReference type="Pfam" id="PF04116"/>
    </source>
</evidence>
<feature type="transmembrane region" description="Helical" evidence="7">
    <location>
        <begin position="320"/>
        <end position="338"/>
    </location>
</feature>
<evidence type="ECO:0000256" key="5">
    <source>
        <dbReference type="ARBA" id="ARBA00023098"/>
    </source>
</evidence>
<evidence type="ECO:0000256" key="2">
    <source>
        <dbReference type="ARBA" id="ARBA00022692"/>
    </source>
</evidence>
<dbReference type="EMBL" id="CP012830">
    <property type="protein sequence ID" value="ALI01451.1"/>
    <property type="molecule type" value="Genomic_DNA"/>
</dbReference>
<dbReference type="AlphaFoldDB" id="A0A0N9VT15"/>
<protein>
    <submittedName>
        <fullName evidence="9">Fatty acid hydroxylase</fullName>
    </submittedName>
</protein>
<dbReference type="RefSeq" id="WP_054594842.1">
    <property type="nucleotide sequence ID" value="NZ_CP012830.1"/>
</dbReference>
<keyword evidence="3 7" id="KW-1133">Transmembrane helix</keyword>
<dbReference type="GO" id="GO:0012505">
    <property type="term" value="C:endomembrane system"/>
    <property type="evidence" value="ECO:0007669"/>
    <property type="project" value="UniProtKB-SubCell"/>
</dbReference>
<evidence type="ECO:0000256" key="3">
    <source>
        <dbReference type="ARBA" id="ARBA00022989"/>
    </source>
</evidence>
<dbReference type="GO" id="GO:0016020">
    <property type="term" value="C:membrane"/>
    <property type="evidence" value="ECO:0007669"/>
    <property type="project" value="GOC"/>
</dbReference>
<gene>
    <name evidence="9" type="ORF">AO353_10340</name>
</gene>
<feature type="transmembrane region" description="Helical" evidence="7">
    <location>
        <begin position="5"/>
        <end position="24"/>
    </location>
</feature>
<evidence type="ECO:0000256" key="4">
    <source>
        <dbReference type="ARBA" id="ARBA00023002"/>
    </source>
</evidence>
<proteinExistence type="predicted"/>
<feature type="transmembrane region" description="Helical" evidence="7">
    <location>
        <begin position="344"/>
        <end position="363"/>
    </location>
</feature>
<dbReference type="Proteomes" id="UP000066487">
    <property type="component" value="Chromosome"/>
</dbReference>
<dbReference type="OrthoDB" id="9770329at2"/>
<sequence>MIDLAFPILFMLLVVIGEMLVVQWRQRDVVNWHDVMFNLNSGHLMLWLFRGLEITCYGYVASHFSLSLFESWPPVLTWVFALFAWDFGFYWLHRAHHYLRVLWAVHVVHHQGEHFNLSLGVRNSWYSSLTSIPFFMLLAVLGVPLSVFVTVSILHYTIQLFNHSALTPKLGVLESVFVTPAHHRVHHVKDMAYSNKNFGGSFIFWDKLFGTFCPSLPQAPFDYGVDGAKPSANPFWASNLPLLRYMHMPVSVSDEGGRWRCSNLTVFSGALLVFVGVIAYVYEYGYGYTNVHWPQVALFTLLALGPVALAGMVQGRAWSVMGWLAISLGLPMLFLGLLRWSQGYWQVVLVSLGVHGVAVLWSCTRRRSDAAPAVEKSHG</sequence>